<dbReference type="RefSeq" id="WP_149352556.1">
    <property type="nucleotide sequence ID" value="NZ_VTRV01000052.1"/>
</dbReference>
<dbReference type="OrthoDB" id="5956287at2"/>
<protein>
    <recommendedName>
        <fullName evidence="5">DUF4124 domain-containing protein</fullName>
    </recommendedName>
</protein>
<accession>A0A5D8Z5T2</accession>
<feature type="region of interest" description="Disordered" evidence="1">
    <location>
        <begin position="183"/>
        <end position="209"/>
    </location>
</feature>
<evidence type="ECO:0000313" key="4">
    <source>
        <dbReference type="Proteomes" id="UP000323164"/>
    </source>
</evidence>
<feature type="signal peptide" evidence="2">
    <location>
        <begin position="1"/>
        <end position="22"/>
    </location>
</feature>
<keyword evidence="2" id="KW-0732">Signal</keyword>
<proteinExistence type="predicted"/>
<evidence type="ECO:0000256" key="1">
    <source>
        <dbReference type="SAM" id="MobiDB-lite"/>
    </source>
</evidence>
<dbReference type="AlphaFoldDB" id="A0A5D8Z5T2"/>
<name>A0A5D8Z5T2_9GAMM</name>
<sequence length="209" mass="22292">MPRRLLLAPLLLFLAMPRLAPAQVRRCAMADGSTVFTDQRCDVIGAVERAAPANAAAAAPQLRSYRPGCPRTLRDLAYEVSSSVEAHDVNRLASVYLWNGMGTREGYKLMDRLQAVVDRPLVDIQAVWPGASDDPYPAAAPAGPPVALRLEQTSSHGSTPMHAVFGLRKHLDCWWIVEGGAPRAPRPAPAAPAIPTQASPPAAVPPPAD</sequence>
<organism evidence="3 4">
    <name type="scientific">Cognatilysobacter lacus</name>
    <dbReference type="NCBI Taxonomy" id="1643323"/>
    <lineage>
        <taxon>Bacteria</taxon>
        <taxon>Pseudomonadati</taxon>
        <taxon>Pseudomonadota</taxon>
        <taxon>Gammaproteobacteria</taxon>
        <taxon>Lysobacterales</taxon>
        <taxon>Lysobacteraceae</taxon>
        <taxon>Cognatilysobacter</taxon>
    </lineage>
</organism>
<reference evidence="3 4" key="1">
    <citation type="submission" date="2019-08" db="EMBL/GenBank/DDBJ databases">
        <title>Draft genome sequence of Lysobacter sp. UKS-15.</title>
        <authorList>
            <person name="Im W.-T."/>
        </authorList>
    </citation>
    <scope>NUCLEOTIDE SEQUENCE [LARGE SCALE GENOMIC DNA]</scope>
    <source>
        <strain evidence="3 4">UKS-15</strain>
    </source>
</reference>
<evidence type="ECO:0008006" key="5">
    <source>
        <dbReference type="Google" id="ProtNLM"/>
    </source>
</evidence>
<gene>
    <name evidence="3" type="ORF">FW784_06560</name>
</gene>
<feature type="chain" id="PRO_5022781792" description="DUF4124 domain-containing protein" evidence="2">
    <location>
        <begin position="23"/>
        <end position="209"/>
    </location>
</feature>
<evidence type="ECO:0000256" key="2">
    <source>
        <dbReference type="SAM" id="SignalP"/>
    </source>
</evidence>
<keyword evidence="4" id="KW-1185">Reference proteome</keyword>
<comment type="caution">
    <text evidence="3">The sequence shown here is derived from an EMBL/GenBank/DDBJ whole genome shotgun (WGS) entry which is preliminary data.</text>
</comment>
<dbReference type="EMBL" id="VTRV01000052">
    <property type="protein sequence ID" value="TZF90109.1"/>
    <property type="molecule type" value="Genomic_DNA"/>
</dbReference>
<evidence type="ECO:0000313" key="3">
    <source>
        <dbReference type="EMBL" id="TZF90109.1"/>
    </source>
</evidence>
<dbReference type="Proteomes" id="UP000323164">
    <property type="component" value="Unassembled WGS sequence"/>
</dbReference>